<proteinExistence type="inferred from homology"/>
<dbReference type="GO" id="GO:0030170">
    <property type="term" value="F:pyridoxal phosphate binding"/>
    <property type="evidence" value="ECO:0007669"/>
    <property type="project" value="InterPro"/>
</dbReference>
<dbReference type="Proteomes" id="UP000547510">
    <property type="component" value="Unassembled WGS sequence"/>
</dbReference>
<sequence>MDLRIPDDGGAGSPDADIGLLRRFADSFQDRKRPMVGFPVNLDFDYRPLADFLSLHLNNVGSPDERSEYGMDTKPFEQAVVAFFTGLAGGIPEEVFGHIAHGGTEANLFAAYVARERFPDAVLYASAEAHYSIPKVARVLRLPHVVVDADADGAVDLAALDRELRSRPGTAAIVIATIGSTGRGAMDDIPGIRETASAAGVRELFVHSDAASGGPLAEFGQPPVPWAFPAGADSVSVSGHKIVGSPIPSSVVLARSADVEAVNQPDAAVGSDDNTISGSRDALSPVFLWYALRRTGRAGLARRVRHCLEVTGYATRKLAEAGRHPSRAPGGNVVLFDLPPEDVLHRWRLLKHEDRGHLVVMPHVTREHIDRLCADLA</sequence>
<dbReference type="InterPro" id="IPR002129">
    <property type="entry name" value="PyrdxlP-dep_de-COase"/>
</dbReference>
<dbReference type="EC" id="4.1.1.22" evidence="8"/>
<dbReference type="PANTHER" id="PTHR46101:SF2">
    <property type="entry name" value="SERINE DECARBOXYLASE"/>
    <property type="match status" value="1"/>
</dbReference>
<dbReference type="Pfam" id="PF00282">
    <property type="entry name" value="Pyridoxal_deC"/>
    <property type="match status" value="1"/>
</dbReference>
<evidence type="ECO:0000256" key="6">
    <source>
        <dbReference type="PIRSR" id="PIRSR602129-50"/>
    </source>
</evidence>
<dbReference type="Gene3D" id="3.40.640.10">
    <property type="entry name" value="Type I PLP-dependent aspartate aminotransferase-like (Major domain)"/>
    <property type="match status" value="1"/>
</dbReference>
<keyword evidence="4 6" id="KW-0663">Pyridoxal phosphate</keyword>
<reference evidence="8 9" key="1">
    <citation type="submission" date="2020-08" db="EMBL/GenBank/DDBJ databases">
        <title>Genomic Encyclopedia of Type Strains, Phase III (KMG-III): the genomes of soil and plant-associated and newly described type strains.</title>
        <authorList>
            <person name="Whitman W."/>
        </authorList>
    </citation>
    <scope>NUCLEOTIDE SEQUENCE [LARGE SCALE GENOMIC DNA]</scope>
    <source>
        <strain evidence="8 9">CECT 8640</strain>
    </source>
</reference>
<keyword evidence="5 7" id="KW-0456">Lyase</keyword>
<comment type="cofactor">
    <cofactor evidence="1 6 7">
        <name>pyridoxal 5'-phosphate</name>
        <dbReference type="ChEBI" id="CHEBI:597326"/>
    </cofactor>
</comment>
<dbReference type="InterPro" id="IPR015422">
    <property type="entry name" value="PyrdxlP-dep_Trfase_small"/>
</dbReference>
<evidence type="ECO:0000256" key="4">
    <source>
        <dbReference type="ARBA" id="ARBA00022898"/>
    </source>
</evidence>
<keyword evidence="3" id="KW-0210">Decarboxylase</keyword>
<dbReference type="PANTHER" id="PTHR46101">
    <property type="match status" value="1"/>
</dbReference>
<feature type="modified residue" description="N6-(pyridoxal phosphate)lysine" evidence="6">
    <location>
        <position position="241"/>
    </location>
</feature>
<accession>A0A841CDW2</accession>
<comment type="similarity">
    <text evidence="2 7">Belongs to the group II decarboxylase family.</text>
</comment>
<dbReference type="Gene3D" id="3.90.1150.10">
    <property type="entry name" value="Aspartate Aminotransferase, domain 1"/>
    <property type="match status" value="1"/>
</dbReference>
<organism evidence="8 9">
    <name type="scientific">Saccharothrix tamanrassetensis</name>
    <dbReference type="NCBI Taxonomy" id="1051531"/>
    <lineage>
        <taxon>Bacteria</taxon>
        <taxon>Bacillati</taxon>
        <taxon>Actinomycetota</taxon>
        <taxon>Actinomycetes</taxon>
        <taxon>Pseudonocardiales</taxon>
        <taxon>Pseudonocardiaceae</taxon>
        <taxon>Saccharothrix</taxon>
    </lineage>
</organism>
<dbReference type="NCBIfam" id="NF002748">
    <property type="entry name" value="PRK02769.1"/>
    <property type="match status" value="1"/>
</dbReference>
<evidence type="ECO:0000313" key="9">
    <source>
        <dbReference type="Proteomes" id="UP000547510"/>
    </source>
</evidence>
<evidence type="ECO:0000256" key="3">
    <source>
        <dbReference type="ARBA" id="ARBA00022793"/>
    </source>
</evidence>
<keyword evidence="9" id="KW-1185">Reference proteome</keyword>
<evidence type="ECO:0000256" key="5">
    <source>
        <dbReference type="ARBA" id="ARBA00023239"/>
    </source>
</evidence>
<dbReference type="AlphaFoldDB" id="A0A841CDW2"/>
<dbReference type="SUPFAM" id="SSF53383">
    <property type="entry name" value="PLP-dependent transferases"/>
    <property type="match status" value="1"/>
</dbReference>
<dbReference type="GO" id="GO:0019752">
    <property type="term" value="P:carboxylic acid metabolic process"/>
    <property type="evidence" value="ECO:0007669"/>
    <property type="project" value="InterPro"/>
</dbReference>
<dbReference type="InterPro" id="IPR015424">
    <property type="entry name" value="PyrdxlP-dep_Trfase"/>
</dbReference>
<gene>
    <name evidence="8" type="ORF">FHS29_000785</name>
</gene>
<dbReference type="InterPro" id="IPR015421">
    <property type="entry name" value="PyrdxlP-dep_Trfase_major"/>
</dbReference>
<dbReference type="GO" id="GO:0004058">
    <property type="term" value="F:aromatic-L-amino-acid decarboxylase activity"/>
    <property type="evidence" value="ECO:0007669"/>
    <property type="project" value="UniProtKB-ARBA"/>
</dbReference>
<dbReference type="EMBL" id="JACHJN010000001">
    <property type="protein sequence ID" value="MBB5954215.1"/>
    <property type="molecule type" value="Genomic_DNA"/>
</dbReference>
<comment type="caution">
    <text evidence="8">The sequence shown here is derived from an EMBL/GenBank/DDBJ whole genome shotgun (WGS) entry which is preliminary data.</text>
</comment>
<evidence type="ECO:0000256" key="2">
    <source>
        <dbReference type="ARBA" id="ARBA00009533"/>
    </source>
</evidence>
<evidence type="ECO:0000313" key="8">
    <source>
        <dbReference type="EMBL" id="MBB5954215.1"/>
    </source>
</evidence>
<dbReference type="GO" id="GO:0004398">
    <property type="term" value="F:histidine decarboxylase activity"/>
    <property type="evidence" value="ECO:0007669"/>
    <property type="project" value="UniProtKB-EC"/>
</dbReference>
<evidence type="ECO:0000256" key="7">
    <source>
        <dbReference type="RuleBase" id="RU000382"/>
    </source>
</evidence>
<dbReference type="InterPro" id="IPR051151">
    <property type="entry name" value="Group_II_Decarboxylase"/>
</dbReference>
<dbReference type="RefSeq" id="WP_184688223.1">
    <property type="nucleotide sequence ID" value="NZ_JACHJN010000001.1"/>
</dbReference>
<name>A0A841CDW2_9PSEU</name>
<protein>
    <submittedName>
        <fullName evidence="8">Histidine decarboxylase</fullName>
        <ecNumber evidence="8">4.1.1.22</ecNumber>
    </submittedName>
</protein>
<evidence type="ECO:0000256" key="1">
    <source>
        <dbReference type="ARBA" id="ARBA00001933"/>
    </source>
</evidence>